<dbReference type="Pfam" id="PF26168">
    <property type="entry name" value="Glyco_transf_N"/>
    <property type="match status" value="1"/>
</dbReference>
<evidence type="ECO:0000256" key="5">
    <source>
        <dbReference type="RuleBase" id="RU362057"/>
    </source>
</evidence>
<reference evidence="8" key="1">
    <citation type="submission" date="2020-02" db="EMBL/GenBank/DDBJ databases">
        <authorList>
            <person name="Scholz U."/>
            <person name="Mascher M."/>
            <person name="Fiebig A."/>
        </authorList>
    </citation>
    <scope>NUCLEOTIDE SEQUENCE</scope>
</reference>
<feature type="region of interest" description="Disordered" evidence="6">
    <location>
        <begin position="440"/>
        <end position="468"/>
    </location>
</feature>
<dbReference type="CDD" id="cd03784">
    <property type="entry name" value="GT1_Gtf-like"/>
    <property type="match status" value="1"/>
</dbReference>
<keyword evidence="9" id="KW-1185">Reference proteome</keyword>
<proteinExistence type="inferred from homology"/>
<dbReference type="AlphaFoldDB" id="A0A7I8L051"/>
<dbReference type="InterPro" id="IPR058980">
    <property type="entry name" value="Glyco_transf_N"/>
</dbReference>
<dbReference type="GO" id="GO:0035251">
    <property type="term" value="F:UDP-glucosyltransferase activity"/>
    <property type="evidence" value="ECO:0007669"/>
    <property type="project" value="TreeGrafter"/>
</dbReference>
<protein>
    <recommendedName>
        <fullName evidence="5">Glycosyltransferase</fullName>
        <ecNumber evidence="5">2.4.1.-</ecNumber>
    </recommendedName>
</protein>
<evidence type="ECO:0000313" key="8">
    <source>
        <dbReference type="EMBL" id="CAA7403132.1"/>
    </source>
</evidence>
<dbReference type="EMBL" id="LR746272">
    <property type="protein sequence ID" value="CAA7403132.1"/>
    <property type="molecule type" value="Genomic_DNA"/>
</dbReference>
<evidence type="ECO:0000259" key="7">
    <source>
        <dbReference type="Pfam" id="PF26168"/>
    </source>
</evidence>
<dbReference type="FunFam" id="3.40.50.2000:FF:000071">
    <property type="entry name" value="Glycosyltransferase"/>
    <property type="match status" value="1"/>
</dbReference>
<evidence type="ECO:0000313" key="9">
    <source>
        <dbReference type="Proteomes" id="UP000663760"/>
    </source>
</evidence>
<dbReference type="FunFam" id="3.40.50.2000:FF:000047">
    <property type="entry name" value="Glycosyltransferase"/>
    <property type="match status" value="1"/>
</dbReference>
<organism evidence="8 9">
    <name type="scientific">Spirodela intermedia</name>
    <name type="common">Intermediate duckweed</name>
    <dbReference type="NCBI Taxonomy" id="51605"/>
    <lineage>
        <taxon>Eukaryota</taxon>
        <taxon>Viridiplantae</taxon>
        <taxon>Streptophyta</taxon>
        <taxon>Embryophyta</taxon>
        <taxon>Tracheophyta</taxon>
        <taxon>Spermatophyta</taxon>
        <taxon>Magnoliopsida</taxon>
        <taxon>Liliopsida</taxon>
        <taxon>Araceae</taxon>
        <taxon>Lemnoideae</taxon>
        <taxon>Spirodela</taxon>
    </lineage>
</organism>
<gene>
    <name evidence="8" type="ORF">SI8410_09013810</name>
</gene>
<dbReference type="EC" id="2.4.1.-" evidence="5"/>
<comment type="similarity">
    <text evidence="1 4">Belongs to the UDP-glycosyltransferase family.</text>
</comment>
<accession>A0A7I8L051</accession>
<dbReference type="InterPro" id="IPR035595">
    <property type="entry name" value="UDP_glycos_trans_CS"/>
</dbReference>
<dbReference type="Proteomes" id="UP000663760">
    <property type="component" value="Chromosome 9"/>
</dbReference>
<dbReference type="OrthoDB" id="5835829at2759"/>
<dbReference type="InterPro" id="IPR002213">
    <property type="entry name" value="UDP_glucos_trans"/>
</dbReference>
<dbReference type="Gene3D" id="3.40.50.2000">
    <property type="entry name" value="Glycogen Phosphorylase B"/>
    <property type="match status" value="2"/>
</dbReference>
<evidence type="ECO:0000256" key="1">
    <source>
        <dbReference type="ARBA" id="ARBA00009995"/>
    </source>
</evidence>
<sequence>MNSPGKGKATGHFVLIPLMAQGHMIPMVDIARLLAARGVLTSLITTPLNAARFTRSVEEAQASGLPIRLVELPFPCREAGLPEGCESLDTLPSKELIINFFKATAMLRPTVDEYLSNLEIPASCIISDMGLPWTGSTAKKLGIPRLIFHGTCCFSLLCVLMVRKSEVYESVATDHEPFAVPGIPHRIEVTRVQLPSNFAMKSSMKGLSDEILESEAAASGVVVNSFNDLERGYTELYEDAIGKKVWTIGPTFQSNKSVPHSRKREQDLGDEDLCLGWLDERAPRSVVYVSFGSLARFSFEQLVGIGLGLEASNYPFIWVIRAANVTAQMEEWLTGGFEERTKGRSLIIRGWAPQVLILSHPSIGGFMTHCGWNSTLEGINAGIPMITWPMFADQFLNEKLVVEMAQVGVGVGVKSPSVWQDEKPGASVTKEEVQSAVERLMDQGEEGEARRNRARDLRERAKSAMEKGGSSYTNLTLLIEEMTNYSS</sequence>
<name>A0A7I8L051_SPIIN</name>
<evidence type="ECO:0000256" key="3">
    <source>
        <dbReference type="ARBA" id="ARBA00022679"/>
    </source>
</evidence>
<feature type="compositionally biased region" description="Basic and acidic residues" evidence="6">
    <location>
        <begin position="440"/>
        <end position="465"/>
    </location>
</feature>
<feature type="domain" description="Glycosyltransferase N-terminal" evidence="7">
    <location>
        <begin position="14"/>
        <end position="250"/>
    </location>
</feature>
<dbReference type="SUPFAM" id="SSF53756">
    <property type="entry name" value="UDP-Glycosyltransferase/glycogen phosphorylase"/>
    <property type="match status" value="1"/>
</dbReference>
<dbReference type="PANTHER" id="PTHR48047:SF182">
    <property type="entry name" value="GLYCOSYLTRANSFERASE"/>
    <property type="match status" value="1"/>
</dbReference>
<dbReference type="PANTHER" id="PTHR48047">
    <property type="entry name" value="GLYCOSYLTRANSFERASE"/>
    <property type="match status" value="1"/>
</dbReference>
<keyword evidence="3 4" id="KW-0808">Transferase</keyword>
<evidence type="ECO:0000256" key="4">
    <source>
        <dbReference type="RuleBase" id="RU003718"/>
    </source>
</evidence>
<dbReference type="Pfam" id="PF00201">
    <property type="entry name" value="UDPGT"/>
    <property type="match status" value="1"/>
</dbReference>
<keyword evidence="2 4" id="KW-0328">Glycosyltransferase</keyword>
<dbReference type="PROSITE" id="PS00375">
    <property type="entry name" value="UDPGT"/>
    <property type="match status" value="1"/>
</dbReference>
<evidence type="ECO:0000256" key="2">
    <source>
        <dbReference type="ARBA" id="ARBA00022676"/>
    </source>
</evidence>
<evidence type="ECO:0000256" key="6">
    <source>
        <dbReference type="SAM" id="MobiDB-lite"/>
    </source>
</evidence>